<gene>
    <name evidence="2" type="ORF">AQUSIP_13800</name>
</gene>
<sequence>MYKLLIAFNKIDQSYKTIDVDEEVAPDNLYLWGWDHFTQCPIFAPLGTPQPEDKFDSNQNHRRKVLFESKLAIAVLSNYSLFLPLLHKIGAVMADHLEKKVIQFADDGRRARVANLLSKYFYPDTYHFGRLGDPLKTIPRPASLFRIAKRVLTEARHIEHILTGYLAIYKLFLKLDTQCDDENKRLVTLIHDHETKLVTKQLFANRGRYESRTPACMTTMAGIVAKEDALRFQLPPHTRAIDRFKRDIRHQTHFVTDAQMREIPFVAGPSGHTAAYLCITQAMMETASSPLTSEELHLLTLAVAGVLIAAGSHSFHEIYSVAAQAGVCYRVGNYPDSIPDMFRQTASYQNLLQEFPDIIRDARPAQQLGERALNISQTAGASQVTPHSAEYAELNSAESIPPASSSSFTFFRQHRKRKLETAGPETRRSTLKSGREQDASSLDTAKISDNSQTVLHNPDMRQHTPY</sequence>
<organism evidence="2 3">
    <name type="scientific">Aquicella siphonis</name>
    <dbReference type="NCBI Taxonomy" id="254247"/>
    <lineage>
        <taxon>Bacteria</taxon>
        <taxon>Pseudomonadati</taxon>
        <taxon>Pseudomonadota</taxon>
        <taxon>Gammaproteobacteria</taxon>
        <taxon>Legionellales</taxon>
        <taxon>Coxiellaceae</taxon>
        <taxon>Aquicella</taxon>
    </lineage>
</organism>
<evidence type="ECO:0000313" key="2">
    <source>
        <dbReference type="EMBL" id="VVC76076.1"/>
    </source>
</evidence>
<dbReference type="RefSeq" id="WP_148339327.1">
    <property type="nucleotide sequence ID" value="NZ_LR699119.1"/>
</dbReference>
<dbReference type="Proteomes" id="UP000324194">
    <property type="component" value="Chromosome 1"/>
</dbReference>
<feature type="compositionally biased region" description="Basic and acidic residues" evidence="1">
    <location>
        <begin position="425"/>
        <end position="438"/>
    </location>
</feature>
<keyword evidence="3" id="KW-1185">Reference proteome</keyword>
<accession>A0A5E4PIF1</accession>
<dbReference type="AlphaFoldDB" id="A0A5E4PIF1"/>
<dbReference type="OrthoDB" id="5651231at2"/>
<feature type="compositionally biased region" description="Low complexity" evidence="1">
    <location>
        <begin position="396"/>
        <end position="407"/>
    </location>
</feature>
<feature type="compositionally biased region" description="Polar residues" evidence="1">
    <location>
        <begin position="439"/>
        <end position="455"/>
    </location>
</feature>
<feature type="compositionally biased region" description="Polar residues" evidence="1">
    <location>
        <begin position="377"/>
        <end position="386"/>
    </location>
</feature>
<name>A0A5E4PIF1_9COXI</name>
<feature type="region of interest" description="Disordered" evidence="1">
    <location>
        <begin position="377"/>
        <end position="466"/>
    </location>
</feature>
<evidence type="ECO:0000313" key="3">
    <source>
        <dbReference type="Proteomes" id="UP000324194"/>
    </source>
</evidence>
<proteinExistence type="predicted"/>
<dbReference type="KEGG" id="asip:AQUSIP_13800"/>
<protein>
    <submittedName>
        <fullName evidence="2">Uncharacterized protein</fullName>
    </submittedName>
</protein>
<evidence type="ECO:0000256" key="1">
    <source>
        <dbReference type="SAM" id="MobiDB-lite"/>
    </source>
</evidence>
<reference evidence="2 3" key="1">
    <citation type="submission" date="2019-08" db="EMBL/GenBank/DDBJ databases">
        <authorList>
            <person name="Guy L."/>
        </authorList>
    </citation>
    <scope>NUCLEOTIDE SEQUENCE [LARGE SCALE GENOMIC DNA]</scope>
    <source>
        <strain evidence="2 3">SGT-108</strain>
    </source>
</reference>
<dbReference type="EMBL" id="LR699119">
    <property type="protein sequence ID" value="VVC76076.1"/>
    <property type="molecule type" value="Genomic_DNA"/>
</dbReference>